<evidence type="ECO:0000256" key="2">
    <source>
        <dbReference type="PROSITE-ProRule" id="PRU00169"/>
    </source>
</evidence>
<feature type="modified residue" description="4-aspartylphosphate" evidence="2">
    <location>
        <position position="64"/>
    </location>
</feature>
<dbReference type="InterPro" id="IPR001789">
    <property type="entry name" value="Sig_transdc_resp-reg_receiver"/>
</dbReference>
<proteinExistence type="predicted"/>
<evidence type="ECO:0000313" key="4">
    <source>
        <dbReference type="EMBL" id="QUD86086.1"/>
    </source>
</evidence>
<reference evidence="4" key="1">
    <citation type="submission" date="2021-04" db="EMBL/GenBank/DDBJ databases">
        <title>The complete genome sequence of Caulobacter sp. S6.</title>
        <authorList>
            <person name="Tang Y."/>
            <person name="Ouyang W."/>
            <person name="Liu Q."/>
            <person name="Huang B."/>
            <person name="Guo Z."/>
            <person name="Lei P."/>
        </authorList>
    </citation>
    <scope>NUCLEOTIDE SEQUENCE</scope>
    <source>
        <strain evidence="4">S6</strain>
    </source>
</reference>
<dbReference type="EMBL" id="CP073078">
    <property type="protein sequence ID" value="QUD86086.1"/>
    <property type="molecule type" value="Genomic_DNA"/>
</dbReference>
<sequence length="130" mass="14094">MTDPSPTLFGLRLLVVEDEAMIALMIEDMLDSFGCVVVDVAGTLAKGLALADNERLMIDGAILDINLGGEQVYPVAERLRLRGVPFIFCTGYGRAGLSPDFAQAPTLAKPYQPEELEAMLVRVMGDAKRH</sequence>
<accession>A0A975IUC0</accession>
<feature type="domain" description="Response regulatory" evidence="3">
    <location>
        <begin position="12"/>
        <end position="124"/>
    </location>
</feature>
<organism evidence="4 5">
    <name type="scientific">Phenylobacterium montanum</name>
    <dbReference type="NCBI Taxonomy" id="2823693"/>
    <lineage>
        <taxon>Bacteria</taxon>
        <taxon>Pseudomonadati</taxon>
        <taxon>Pseudomonadota</taxon>
        <taxon>Alphaproteobacteria</taxon>
        <taxon>Caulobacterales</taxon>
        <taxon>Caulobacteraceae</taxon>
        <taxon>Phenylobacterium</taxon>
    </lineage>
</organism>
<evidence type="ECO:0000259" key="3">
    <source>
        <dbReference type="PROSITE" id="PS50110"/>
    </source>
</evidence>
<dbReference type="SMART" id="SM00448">
    <property type="entry name" value="REC"/>
    <property type="match status" value="1"/>
</dbReference>
<dbReference type="PANTHER" id="PTHR44591:SF24">
    <property type="entry name" value="PROTEIN-GLUTAMATE METHYLESTERASE_PROTEIN-GLUTAMINE GLUTAMINASE 1"/>
    <property type="match status" value="1"/>
</dbReference>
<evidence type="ECO:0000256" key="1">
    <source>
        <dbReference type="ARBA" id="ARBA00022553"/>
    </source>
</evidence>
<dbReference type="Proteomes" id="UP000676409">
    <property type="component" value="Chromosome"/>
</dbReference>
<keyword evidence="1 2" id="KW-0597">Phosphoprotein</keyword>
<dbReference type="SUPFAM" id="SSF52172">
    <property type="entry name" value="CheY-like"/>
    <property type="match status" value="1"/>
</dbReference>
<dbReference type="InterPro" id="IPR050595">
    <property type="entry name" value="Bact_response_regulator"/>
</dbReference>
<dbReference type="InterPro" id="IPR011006">
    <property type="entry name" value="CheY-like_superfamily"/>
</dbReference>
<dbReference type="Pfam" id="PF00072">
    <property type="entry name" value="Response_reg"/>
    <property type="match status" value="1"/>
</dbReference>
<dbReference type="RefSeq" id="WP_211936138.1">
    <property type="nucleotide sequence ID" value="NZ_CP073078.1"/>
</dbReference>
<dbReference type="PROSITE" id="PS50110">
    <property type="entry name" value="RESPONSE_REGULATORY"/>
    <property type="match status" value="1"/>
</dbReference>
<name>A0A975IUC0_9CAUL</name>
<dbReference type="AlphaFoldDB" id="A0A975IUC0"/>
<dbReference type="KEGG" id="caul:KCG34_13335"/>
<keyword evidence="5" id="KW-1185">Reference proteome</keyword>
<dbReference type="Gene3D" id="3.40.50.2300">
    <property type="match status" value="1"/>
</dbReference>
<evidence type="ECO:0000313" key="5">
    <source>
        <dbReference type="Proteomes" id="UP000676409"/>
    </source>
</evidence>
<dbReference type="GO" id="GO:0000160">
    <property type="term" value="P:phosphorelay signal transduction system"/>
    <property type="evidence" value="ECO:0007669"/>
    <property type="project" value="InterPro"/>
</dbReference>
<dbReference type="PANTHER" id="PTHR44591">
    <property type="entry name" value="STRESS RESPONSE REGULATOR PROTEIN 1"/>
    <property type="match status" value="1"/>
</dbReference>
<protein>
    <submittedName>
        <fullName evidence="4">Response regulator</fullName>
    </submittedName>
</protein>
<gene>
    <name evidence="4" type="ORF">KCG34_13335</name>
</gene>